<reference evidence="3" key="1">
    <citation type="submission" date="2024-05" db="EMBL/GenBank/DDBJ databases">
        <title>30 novel species of actinomycetes from the DSMZ collection.</title>
        <authorList>
            <person name="Nouioui I."/>
        </authorList>
    </citation>
    <scope>NUCLEOTIDE SEQUENCE</scope>
    <source>
        <strain evidence="3">DSM 41014</strain>
    </source>
</reference>
<evidence type="ECO:0000313" key="3">
    <source>
        <dbReference type="EMBL" id="MDT0478561.1"/>
    </source>
</evidence>
<gene>
    <name evidence="3" type="ORF">RM863_41300</name>
</gene>
<name>A0ABU2V0B3_9ACTN</name>
<dbReference type="EMBL" id="JAVRFF010000613">
    <property type="protein sequence ID" value="MDT0478561.1"/>
    <property type="molecule type" value="Genomic_DNA"/>
</dbReference>
<keyword evidence="3" id="KW-0378">Hydrolase</keyword>
<protein>
    <submittedName>
        <fullName evidence="3">Prepilin peptidase</fullName>
        <ecNumber evidence="3">3.4.23.43</ecNumber>
    </submittedName>
</protein>
<proteinExistence type="predicted"/>
<feature type="domain" description="Prepilin peptidase A24 N-terminal" evidence="2">
    <location>
        <begin position="24"/>
        <end position="45"/>
    </location>
</feature>
<evidence type="ECO:0000313" key="4">
    <source>
        <dbReference type="Proteomes" id="UP001180489"/>
    </source>
</evidence>
<keyword evidence="1" id="KW-0472">Membrane</keyword>
<dbReference type="GO" id="GO:0004190">
    <property type="term" value="F:aspartic-type endopeptidase activity"/>
    <property type="evidence" value="ECO:0007669"/>
    <property type="project" value="UniProtKB-EC"/>
</dbReference>
<evidence type="ECO:0000259" key="2">
    <source>
        <dbReference type="Pfam" id="PF06750"/>
    </source>
</evidence>
<evidence type="ECO:0000256" key="1">
    <source>
        <dbReference type="SAM" id="Phobius"/>
    </source>
</evidence>
<dbReference type="InterPro" id="IPR010627">
    <property type="entry name" value="Prepilin_pept_A24_N"/>
</dbReference>
<feature type="transmembrane region" description="Helical" evidence="1">
    <location>
        <begin position="16"/>
        <end position="38"/>
    </location>
</feature>
<accession>A0ABU2V0B3</accession>
<comment type="caution">
    <text evidence="3">The sequence shown here is derived from an EMBL/GenBank/DDBJ whole genome shotgun (WGS) entry which is preliminary data.</text>
</comment>
<organism evidence="3 4">
    <name type="scientific">Streptomyces hintoniae</name>
    <dbReference type="NCBI Taxonomy" id="3075521"/>
    <lineage>
        <taxon>Bacteria</taxon>
        <taxon>Bacillati</taxon>
        <taxon>Actinomycetota</taxon>
        <taxon>Actinomycetes</taxon>
        <taxon>Kitasatosporales</taxon>
        <taxon>Streptomycetaceae</taxon>
        <taxon>Streptomyces</taxon>
    </lineage>
</organism>
<keyword evidence="4" id="KW-1185">Reference proteome</keyword>
<keyword evidence="1" id="KW-1133">Transmembrane helix</keyword>
<keyword evidence="1" id="KW-0812">Transmembrane</keyword>
<dbReference type="EC" id="3.4.23.43" evidence="3"/>
<dbReference type="Pfam" id="PF06750">
    <property type="entry name" value="A24_N_bact"/>
    <property type="match status" value="1"/>
</dbReference>
<dbReference type="Proteomes" id="UP001180489">
    <property type="component" value="Unassembled WGS sequence"/>
</dbReference>
<sequence>MGIFSDFILLLQQSQWLTLIMVSILGLCVGSFLNVVIYRTPLMMEQQWKNECQLLLHPESVID</sequence>
<feature type="non-terminal residue" evidence="3">
    <location>
        <position position="63"/>
    </location>
</feature>